<dbReference type="Proteomes" id="UP001190700">
    <property type="component" value="Unassembled WGS sequence"/>
</dbReference>
<feature type="compositionally biased region" description="Low complexity" evidence="1">
    <location>
        <begin position="5"/>
        <end position="18"/>
    </location>
</feature>
<protein>
    <submittedName>
        <fullName evidence="2">Uncharacterized protein</fullName>
    </submittedName>
</protein>
<keyword evidence="3" id="KW-1185">Reference proteome</keyword>
<evidence type="ECO:0000313" key="2">
    <source>
        <dbReference type="EMBL" id="KAK3271094.1"/>
    </source>
</evidence>
<evidence type="ECO:0000256" key="1">
    <source>
        <dbReference type="SAM" id="MobiDB-lite"/>
    </source>
</evidence>
<feature type="non-terminal residue" evidence="2">
    <location>
        <position position="1"/>
    </location>
</feature>
<gene>
    <name evidence="2" type="ORF">CYMTET_20536</name>
</gene>
<reference evidence="2 3" key="1">
    <citation type="journal article" date="2015" name="Genome Biol. Evol.">
        <title>Comparative Genomics of a Bacterivorous Green Alga Reveals Evolutionary Causalities and Consequences of Phago-Mixotrophic Mode of Nutrition.</title>
        <authorList>
            <person name="Burns J.A."/>
            <person name="Paasch A."/>
            <person name="Narechania A."/>
            <person name="Kim E."/>
        </authorList>
    </citation>
    <scope>NUCLEOTIDE SEQUENCE [LARGE SCALE GENOMIC DNA]</scope>
    <source>
        <strain evidence="2 3">PLY_AMNH</strain>
    </source>
</reference>
<organism evidence="2 3">
    <name type="scientific">Cymbomonas tetramitiformis</name>
    <dbReference type="NCBI Taxonomy" id="36881"/>
    <lineage>
        <taxon>Eukaryota</taxon>
        <taxon>Viridiplantae</taxon>
        <taxon>Chlorophyta</taxon>
        <taxon>Pyramimonadophyceae</taxon>
        <taxon>Pyramimonadales</taxon>
        <taxon>Pyramimonadaceae</taxon>
        <taxon>Cymbomonas</taxon>
    </lineage>
</organism>
<dbReference type="AlphaFoldDB" id="A0AAE0G3U9"/>
<proteinExistence type="predicted"/>
<dbReference type="Gene3D" id="2.30.30.140">
    <property type="match status" value="1"/>
</dbReference>
<feature type="region of interest" description="Disordered" evidence="1">
    <location>
        <begin position="5"/>
        <end position="25"/>
    </location>
</feature>
<name>A0AAE0G3U9_9CHLO</name>
<comment type="caution">
    <text evidence="2">The sequence shown here is derived from an EMBL/GenBank/DDBJ whole genome shotgun (WGS) entry which is preliminary data.</text>
</comment>
<sequence>LCMAASSPATTALAAPKPTRTRTDSTALHGEPVVSHWTGWQFFKAHINRFDSKTRTFTVDFDDGDKTNREQPFDLVYPDRIPEADVVAVGSLVLFPQGEYISNVQNESGRFWHQGIVTRMEESPSGCRLYSGHHTKGKADGKRILKSYEYEFQDLPLKDLRVAGNVLDLLEAYQV</sequence>
<evidence type="ECO:0000313" key="3">
    <source>
        <dbReference type="Proteomes" id="UP001190700"/>
    </source>
</evidence>
<dbReference type="EMBL" id="LGRX02010011">
    <property type="protein sequence ID" value="KAK3271094.1"/>
    <property type="molecule type" value="Genomic_DNA"/>
</dbReference>
<accession>A0AAE0G3U9</accession>